<proteinExistence type="predicted"/>
<feature type="transmembrane region" description="Helical" evidence="1">
    <location>
        <begin position="102"/>
        <end position="120"/>
    </location>
</feature>
<keyword evidence="1" id="KW-1133">Transmembrane helix</keyword>
<accession>A0A6C0KL83</accession>
<dbReference type="EMBL" id="MN740929">
    <property type="protein sequence ID" value="QHU18379.1"/>
    <property type="molecule type" value="Genomic_DNA"/>
</dbReference>
<feature type="transmembrane region" description="Helical" evidence="1">
    <location>
        <begin position="75"/>
        <end position="93"/>
    </location>
</feature>
<evidence type="ECO:0000256" key="1">
    <source>
        <dbReference type="SAM" id="Phobius"/>
    </source>
</evidence>
<evidence type="ECO:0000313" key="2">
    <source>
        <dbReference type="EMBL" id="QHU18379.1"/>
    </source>
</evidence>
<sequence length="126" mass="13832">MASTLLPTPSFNPNIPIVSPSGGKKVSYLDPNSPEALLKKITTLQVQAAVDTKYDVAVSPYYEEQFANPVSSPDTIQTLLVFIICIFIALVTYKSFKVSAKLFLLFLAVLLVLLVIHVYVRNTNGK</sequence>
<protein>
    <submittedName>
        <fullName evidence="2">Uncharacterized protein</fullName>
    </submittedName>
</protein>
<keyword evidence="1" id="KW-0812">Transmembrane</keyword>
<name>A0A6C0KL83_9ZZZZ</name>
<dbReference type="AlphaFoldDB" id="A0A6C0KL83"/>
<organism evidence="2">
    <name type="scientific">viral metagenome</name>
    <dbReference type="NCBI Taxonomy" id="1070528"/>
    <lineage>
        <taxon>unclassified sequences</taxon>
        <taxon>metagenomes</taxon>
        <taxon>organismal metagenomes</taxon>
    </lineage>
</organism>
<reference evidence="2" key="1">
    <citation type="journal article" date="2020" name="Nature">
        <title>Giant virus diversity and host interactions through global metagenomics.</title>
        <authorList>
            <person name="Schulz F."/>
            <person name="Roux S."/>
            <person name="Paez-Espino D."/>
            <person name="Jungbluth S."/>
            <person name="Walsh D.A."/>
            <person name="Denef V.J."/>
            <person name="McMahon K.D."/>
            <person name="Konstantinidis K.T."/>
            <person name="Eloe-Fadrosh E.A."/>
            <person name="Kyrpides N.C."/>
            <person name="Woyke T."/>
        </authorList>
    </citation>
    <scope>NUCLEOTIDE SEQUENCE</scope>
    <source>
        <strain evidence="2">GVMAG-S-3300013006-138</strain>
    </source>
</reference>
<keyword evidence="1" id="KW-0472">Membrane</keyword>